<dbReference type="PANTHER" id="PTHR10430:SF16">
    <property type="entry name" value="PEROXIREDOXIN-5, MITOCHONDRIAL"/>
    <property type="match status" value="1"/>
</dbReference>
<dbReference type="Proteomes" id="UP001330434">
    <property type="component" value="Chromosome"/>
</dbReference>
<dbReference type="InterPro" id="IPR013740">
    <property type="entry name" value="Redoxin"/>
</dbReference>
<dbReference type="PROSITE" id="PS51352">
    <property type="entry name" value="THIOREDOXIN_2"/>
    <property type="match status" value="1"/>
</dbReference>
<dbReference type="EC" id="1.11.1.27" evidence="3"/>
<accession>A0ABZ2C5X0</accession>
<keyword evidence="1 3" id="KW-0575">Peroxidase</keyword>
<feature type="domain" description="Thioredoxin" evidence="4">
    <location>
        <begin position="3"/>
        <end position="161"/>
    </location>
</feature>
<name>A0ABZ2C5X0_9PROT</name>
<evidence type="ECO:0000256" key="3">
    <source>
        <dbReference type="RuleBase" id="RU366011"/>
    </source>
</evidence>
<keyword evidence="2 3" id="KW-0560">Oxidoreductase</keyword>
<comment type="function">
    <text evidence="3">Thiol-specific peroxidase that catalyzes the reduction of hydrogen peroxide and organic hydroperoxides to water and alcohols, respectively. Plays a role in cell protection against oxidative stress by detoxifying peroxides.</text>
</comment>
<organism evidence="5 6">
    <name type="scientific">Candidatus Bealeia paramacronuclearis</name>
    <dbReference type="NCBI Taxonomy" id="1921001"/>
    <lineage>
        <taxon>Bacteria</taxon>
        <taxon>Pseudomonadati</taxon>
        <taxon>Pseudomonadota</taxon>
        <taxon>Alphaproteobacteria</taxon>
        <taxon>Holosporales</taxon>
        <taxon>Holosporaceae</taxon>
        <taxon>Candidatus Bealeia</taxon>
    </lineage>
</organism>
<keyword evidence="3" id="KW-0676">Redox-active center</keyword>
<sequence length="161" mass="17268">MMIEIGKEVPVVGLKIMTSEGIKDASFEGIFKGKKVALFAVPGAFTPTCSNIHLPSFSQEAQALKSKGVDAVYCVAVNDPFVLEAWKKSANIHDEIQMLSDGNCDFTRASGMELDGRGAGLGWRSNRYSLLAEDGIVKVLNIETAPGECKVSDGKTLLSQL</sequence>
<dbReference type="CDD" id="cd03013">
    <property type="entry name" value="PRX5_like"/>
    <property type="match status" value="1"/>
</dbReference>
<dbReference type="PANTHER" id="PTHR10430">
    <property type="entry name" value="PEROXIREDOXIN"/>
    <property type="match status" value="1"/>
</dbReference>
<dbReference type="InterPro" id="IPR037944">
    <property type="entry name" value="PRX5-like"/>
</dbReference>
<evidence type="ECO:0000256" key="2">
    <source>
        <dbReference type="ARBA" id="ARBA00023002"/>
    </source>
</evidence>
<dbReference type="RefSeq" id="WP_331255632.1">
    <property type="nucleotide sequence ID" value="NZ_CP133270.1"/>
</dbReference>
<evidence type="ECO:0000313" key="5">
    <source>
        <dbReference type="EMBL" id="WVX66810.1"/>
    </source>
</evidence>
<evidence type="ECO:0000313" key="6">
    <source>
        <dbReference type="Proteomes" id="UP001330434"/>
    </source>
</evidence>
<dbReference type="Pfam" id="PF08534">
    <property type="entry name" value="Redoxin"/>
    <property type="match status" value="1"/>
</dbReference>
<dbReference type="EMBL" id="CP133270">
    <property type="protein sequence ID" value="WVX66810.1"/>
    <property type="molecule type" value="Genomic_DNA"/>
</dbReference>
<proteinExistence type="inferred from homology"/>
<dbReference type="InterPro" id="IPR013766">
    <property type="entry name" value="Thioredoxin_domain"/>
</dbReference>
<comment type="catalytic activity">
    <reaction evidence="3">
        <text>a hydroperoxide + 2 glutathione = an alcohol + glutathione disulfide + H2O</text>
        <dbReference type="Rhea" id="RHEA:62632"/>
        <dbReference type="ChEBI" id="CHEBI:15377"/>
        <dbReference type="ChEBI" id="CHEBI:30879"/>
        <dbReference type="ChEBI" id="CHEBI:35924"/>
        <dbReference type="ChEBI" id="CHEBI:57925"/>
        <dbReference type="ChEBI" id="CHEBI:58297"/>
        <dbReference type="EC" id="1.11.1.27"/>
    </reaction>
</comment>
<dbReference type="SUPFAM" id="SSF52833">
    <property type="entry name" value="Thioredoxin-like"/>
    <property type="match status" value="1"/>
</dbReference>
<evidence type="ECO:0000256" key="1">
    <source>
        <dbReference type="ARBA" id="ARBA00022559"/>
    </source>
</evidence>
<keyword evidence="6" id="KW-1185">Reference proteome</keyword>
<dbReference type="InterPro" id="IPR036249">
    <property type="entry name" value="Thioredoxin-like_sf"/>
</dbReference>
<gene>
    <name evidence="5" type="ORF">Bealeia1_00997</name>
</gene>
<dbReference type="Gene3D" id="3.40.30.10">
    <property type="entry name" value="Glutaredoxin"/>
    <property type="match status" value="1"/>
</dbReference>
<evidence type="ECO:0000259" key="4">
    <source>
        <dbReference type="PROSITE" id="PS51352"/>
    </source>
</evidence>
<keyword evidence="3" id="KW-0049">Antioxidant</keyword>
<protein>
    <recommendedName>
        <fullName evidence="3">Glutathione-dependent peroxiredoxin</fullName>
        <ecNumber evidence="3">1.11.1.27</ecNumber>
    </recommendedName>
</protein>
<reference evidence="5 6" key="1">
    <citation type="journal article" date="2024" name="Environ. Microbiol.">
        <title>Novel evolutionary insights on the interactions of the Holosporales (Alphaproteobacteria) with eukaryotic hosts from comparative genomics.</title>
        <authorList>
            <person name="Giovannini M."/>
            <person name="Petroni G."/>
            <person name="Castelli M."/>
        </authorList>
    </citation>
    <scope>NUCLEOTIDE SEQUENCE [LARGE SCALE GENOMIC DNA]</scope>
    <source>
        <strain evidence="5 6">US_Bl 15I1</strain>
    </source>
</reference>
<comment type="similarity">
    <text evidence="3">Belongs to the peroxiredoxin family. Prx5 subfamily.</text>
</comment>